<evidence type="ECO:0008006" key="3">
    <source>
        <dbReference type="Google" id="ProtNLM"/>
    </source>
</evidence>
<evidence type="ECO:0000313" key="2">
    <source>
        <dbReference type="Proteomes" id="UP001310022"/>
    </source>
</evidence>
<sequence length="257" mass="29962">MNKLQTIDLPGRLWKLEIAEKGNGLGFEFRNEDELQATFAYLDDSRKLWGPFEMPESWWVTLDAVVEGKLLIRSYEDHTNPTSRKLWFLEVVKNEILWEAEKFLPADIIDGKLYGGFVEDGERKPAFIELESGEAHWLEEEIKIDPKNGDNPVKIAHYAEDSEYFEKIRVFIEKKAGDTIQKGVDYFQSDAQIVISYYIYEEECLINKLHIYDRKGALLLESILAENLPNITLQSFFVVSDQLIFVNRHNQLCIYDL</sequence>
<gene>
    <name evidence="1" type="ORF">PEDI_06500</name>
</gene>
<evidence type="ECO:0000313" key="1">
    <source>
        <dbReference type="EMBL" id="GJM60098.1"/>
    </source>
</evidence>
<dbReference type="EMBL" id="BQKE01000001">
    <property type="protein sequence ID" value="GJM60098.1"/>
    <property type="molecule type" value="Genomic_DNA"/>
</dbReference>
<reference evidence="1 2" key="1">
    <citation type="submission" date="2021-12" db="EMBL/GenBank/DDBJ databases">
        <title>Genome sequencing of bacteria with rrn-lacking chromosome and rrn-plasmid.</title>
        <authorList>
            <person name="Anda M."/>
            <person name="Iwasaki W."/>
        </authorList>
    </citation>
    <scope>NUCLEOTIDE SEQUENCE [LARGE SCALE GENOMIC DNA]</scope>
    <source>
        <strain evidence="1 2">NBRC 15940</strain>
    </source>
</reference>
<protein>
    <recommendedName>
        <fullName evidence="3">DUF4905 domain-containing protein</fullName>
    </recommendedName>
</protein>
<dbReference type="InterPro" id="IPR032595">
    <property type="entry name" value="DUF4905"/>
</dbReference>
<name>A0AAN4VUS3_9BACT</name>
<dbReference type="Proteomes" id="UP001310022">
    <property type="component" value="Unassembled WGS sequence"/>
</dbReference>
<dbReference type="RefSeq" id="WP_338235965.1">
    <property type="nucleotide sequence ID" value="NZ_BQKE01000001.1"/>
</dbReference>
<comment type="caution">
    <text evidence="1">The sequence shown here is derived from an EMBL/GenBank/DDBJ whole genome shotgun (WGS) entry which is preliminary data.</text>
</comment>
<organism evidence="1 2">
    <name type="scientific">Persicobacter diffluens</name>
    <dbReference type="NCBI Taxonomy" id="981"/>
    <lineage>
        <taxon>Bacteria</taxon>
        <taxon>Pseudomonadati</taxon>
        <taxon>Bacteroidota</taxon>
        <taxon>Cytophagia</taxon>
        <taxon>Cytophagales</taxon>
        <taxon>Persicobacteraceae</taxon>
        <taxon>Persicobacter</taxon>
    </lineage>
</organism>
<accession>A0AAN4VUS3</accession>
<dbReference type="Pfam" id="PF16248">
    <property type="entry name" value="DUF4905"/>
    <property type="match status" value="1"/>
</dbReference>
<proteinExistence type="predicted"/>
<dbReference type="AlphaFoldDB" id="A0AAN4VUS3"/>
<keyword evidence="2" id="KW-1185">Reference proteome</keyword>